<dbReference type="CDD" id="cd00038">
    <property type="entry name" value="CAP_ED"/>
    <property type="match status" value="1"/>
</dbReference>
<organism evidence="2">
    <name type="scientific">Culicoides sonorensis</name>
    <name type="common">Biting midge</name>
    <dbReference type="NCBI Taxonomy" id="179676"/>
    <lineage>
        <taxon>Eukaryota</taxon>
        <taxon>Metazoa</taxon>
        <taxon>Ecdysozoa</taxon>
        <taxon>Arthropoda</taxon>
        <taxon>Hexapoda</taxon>
        <taxon>Insecta</taxon>
        <taxon>Pterygota</taxon>
        <taxon>Neoptera</taxon>
        <taxon>Endopterygota</taxon>
        <taxon>Diptera</taxon>
        <taxon>Nematocera</taxon>
        <taxon>Chironomoidea</taxon>
        <taxon>Ceratopogonidae</taxon>
        <taxon>Ceratopogoninae</taxon>
        <taxon>Culicoides</taxon>
        <taxon>Monoculicoides</taxon>
    </lineage>
</organism>
<dbReference type="SUPFAM" id="SSF51206">
    <property type="entry name" value="cAMP-binding domain-like"/>
    <property type="match status" value="2"/>
</dbReference>
<dbReference type="AlphaFoldDB" id="A0A336MPJ6"/>
<protein>
    <submittedName>
        <fullName evidence="2">CSON002167 protein</fullName>
    </submittedName>
</protein>
<dbReference type="VEuPathDB" id="VectorBase:CSON002167"/>
<dbReference type="InterPro" id="IPR018490">
    <property type="entry name" value="cNMP-bd_dom_sf"/>
</dbReference>
<dbReference type="InterPro" id="IPR014710">
    <property type="entry name" value="RmlC-like_jellyroll"/>
</dbReference>
<evidence type="ECO:0000259" key="1">
    <source>
        <dbReference type="PROSITE" id="PS50042"/>
    </source>
</evidence>
<dbReference type="OMA" id="CPRMNTY"/>
<reference evidence="2" key="1">
    <citation type="submission" date="2018-07" db="EMBL/GenBank/DDBJ databases">
        <authorList>
            <person name="Quirk P.G."/>
            <person name="Krulwich T.A."/>
        </authorList>
    </citation>
    <scope>NUCLEOTIDE SEQUENCE</scope>
</reference>
<dbReference type="PROSITE" id="PS50042">
    <property type="entry name" value="CNMP_BINDING_3"/>
    <property type="match status" value="1"/>
</dbReference>
<dbReference type="PANTHER" id="PTHR23011:SF41">
    <property type="entry name" value="CYCLIC NUCLEOTIDE-BINDING DOMAIN-CONTAINING PROTEIN"/>
    <property type="match status" value="1"/>
</dbReference>
<dbReference type="Gene3D" id="2.60.120.10">
    <property type="entry name" value="Jelly Rolls"/>
    <property type="match status" value="2"/>
</dbReference>
<dbReference type="InterPro" id="IPR000595">
    <property type="entry name" value="cNMP-bd_dom"/>
</dbReference>
<feature type="domain" description="Cyclic nucleotide-binding" evidence="1">
    <location>
        <begin position="48"/>
        <end position="98"/>
    </location>
</feature>
<accession>A0A336MPJ6</accession>
<dbReference type="PANTHER" id="PTHR23011">
    <property type="entry name" value="CYCLIC NUCLEOTIDE-BINDING DOMAIN CONTAINING PROTEIN"/>
    <property type="match status" value="1"/>
</dbReference>
<proteinExistence type="predicted"/>
<sequence>MNVANILKPKRTKGLLSILDKAILNTPANQRTQEQKRKLIPILLDLPCFDRFSPIIRAKLVNCIYFYFVNKSRTILRKNHHANAVYFILNGEVNILKEFYDNFYFYRFLADCELLCIYREDFEKILKPTLQRQWDHIQMAMARFKYFSYWTPEQKEECCVLSKIKQFNANEIVYGDKGVHLNFAYFILSGKCMVLQCLKLKKIKGKDNKIVDYKLMPLSKNIKDENDSHDVDFHFVDVGTMSAGAAFGLGEDLQHKSIVAKTAVQCLLIPRYWIFQKAQNKGNLWERIKLYMDATIPSREATFQDFKDTQKWKKYRRDLVENAFANKKNTNPTTYFDIPLVCRITGT</sequence>
<dbReference type="EMBL" id="UFQT01001357">
    <property type="protein sequence ID" value="SSX30197.1"/>
    <property type="molecule type" value="Genomic_DNA"/>
</dbReference>
<name>A0A336MPJ6_CULSO</name>
<gene>
    <name evidence="2" type="primary">CSON002167</name>
</gene>
<evidence type="ECO:0000313" key="2">
    <source>
        <dbReference type="EMBL" id="SSX30197.1"/>
    </source>
</evidence>